<feature type="region of interest" description="Disordered" evidence="1">
    <location>
        <begin position="67"/>
        <end position="105"/>
    </location>
</feature>
<gene>
    <name evidence="2" type="ORF">H696_06387</name>
</gene>
<dbReference type="AlphaFoldDB" id="A0A058YYX4"/>
<keyword evidence="3" id="KW-1185">Reference proteome</keyword>
<dbReference type="Gene3D" id="1.10.10.10">
    <property type="entry name" value="Winged helix-like DNA-binding domain superfamily/Winged helix DNA-binding domain"/>
    <property type="match status" value="1"/>
</dbReference>
<protein>
    <submittedName>
        <fullName evidence="2">Uncharacterized protein</fullName>
    </submittedName>
</protein>
<evidence type="ECO:0000313" key="3">
    <source>
        <dbReference type="Proteomes" id="UP000030693"/>
    </source>
</evidence>
<name>A0A058YYX4_FONAL</name>
<dbReference type="Proteomes" id="UP000030693">
    <property type="component" value="Unassembled WGS sequence"/>
</dbReference>
<dbReference type="GeneID" id="20531112"/>
<dbReference type="RefSeq" id="XP_009498401.1">
    <property type="nucleotide sequence ID" value="XM_009500126.1"/>
</dbReference>
<sequence>MAGADEAVCSTAGSLAIGSGPALQLTELDVTQSVGPLLRFVHRLSRLGERFTAIQIVDAWMRGSAAAKDPPRSLASRKRRRRARDNLATEEASNGSDGDFADQDDLDATGPAALATVDPSPFARHVSERILSRLVHTEKLLHERFYHTAYTTINYVEVNYAHRLFGGQVPDRKTLHFPLLETADHAWWRGFTLRMVLPVSMASAGAFRSRSAQAAAEGALVGRASADTTSRPTRLRSRASARNPPPPCPAADEVPVVDFVKEE</sequence>
<organism evidence="2">
    <name type="scientific">Fonticula alba</name>
    <name type="common">Slime mold</name>
    <dbReference type="NCBI Taxonomy" id="691883"/>
    <lineage>
        <taxon>Eukaryota</taxon>
        <taxon>Rotosphaerida</taxon>
        <taxon>Fonticulaceae</taxon>
        <taxon>Fonticula</taxon>
    </lineage>
</organism>
<proteinExistence type="predicted"/>
<feature type="region of interest" description="Disordered" evidence="1">
    <location>
        <begin position="220"/>
        <end position="257"/>
    </location>
</feature>
<evidence type="ECO:0000313" key="2">
    <source>
        <dbReference type="EMBL" id="KCV67194.1"/>
    </source>
</evidence>
<dbReference type="EMBL" id="KK198098">
    <property type="protein sequence ID" value="KCV67194.1"/>
    <property type="molecule type" value="Genomic_DNA"/>
</dbReference>
<reference evidence="2" key="1">
    <citation type="submission" date="2013-04" db="EMBL/GenBank/DDBJ databases">
        <title>The Genome Sequence of Fonticula alba ATCC 38817.</title>
        <authorList>
            <consortium name="The Broad Institute Genomics Platform"/>
            <person name="Russ C."/>
            <person name="Cuomo C."/>
            <person name="Burger G."/>
            <person name="Gray M.W."/>
            <person name="Holland P.W.H."/>
            <person name="King N."/>
            <person name="Lang F.B.F."/>
            <person name="Roger A.J."/>
            <person name="Ruiz-Trillo I."/>
            <person name="Brown M."/>
            <person name="Walker B."/>
            <person name="Young S."/>
            <person name="Zeng Q."/>
            <person name="Gargeya S."/>
            <person name="Fitzgerald M."/>
            <person name="Haas B."/>
            <person name="Abouelleil A."/>
            <person name="Allen A.W."/>
            <person name="Alvarado L."/>
            <person name="Arachchi H.M."/>
            <person name="Berlin A.M."/>
            <person name="Chapman S.B."/>
            <person name="Gainer-Dewar J."/>
            <person name="Goldberg J."/>
            <person name="Griggs A."/>
            <person name="Gujja S."/>
            <person name="Hansen M."/>
            <person name="Howarth C."/>
            <person name="Imamovic A."/>
            <person name="Ireland A."/>
            <person name="Larimer J."/>
            <person name="McCowan C."/>
            <person name="Murphy C."/>
            <person name="Pearson M."/>
            <person name="Poon T.W."/>
            <person name="Priest M."/>
            <person name="Roberts A."/>
            <person name="Saif S."/>
            <person name="Shea T."/>
            <person name="Sisk P."/>
            <person name="Sykes S."/>
            <person name="Wortman J."/>
            <person name="Nusbaum C."/>
            <person name="Birren B."/>
        </authorList>
    </citation>
    <scope>NUCLEOTIDE SEQUENCE [LARGE SCALE GENOMIC DNA]</scope>
    <source>
        <strain evidence="2">ATCC 38817</strain>
    </source>
</reference>
<accession>A0A058YYX4</accession>
<evidence type="ECO:0000256" key="1">
    <source>
        <dbReference type="SAM" id="MobiDB-lite"/>
    </source>
</evidence>
<dbReference type="InterPro" id="IPR036388">
    <property type="entry name" value="WH-like_DNA-bd_sf"/>
</dbReference>